<keyword evidence="1" id="KW-0812">Transmembrane</keyword>
<name>A0ABD3D181_9LAMI</name>
<evidence type="ECO:0000313" key="2">
    <source>
        <dbReference type="EMBL" id="KAL3635748.1"/>
    </source>
</evidence>
<dbReference type="AlphaFoldDB" id="A0ABD3D181"/>
<sequence>MSTSTLFSIGIIILIIVFIIISSIPHHSDSPEFTIESVTVALDENDISNNQSQSIRATWDIGFSVKKLDTTYLTVSVRSMSSNWSMNSVKSVGNTTSFNETVIVALPRELVLDEPMMSRGLTLKYDVLFRKEEGIDQVVGSCENMVIEISSNATKGMMADGPELCYVHEIRGNRPCRKNSLVEP</sequence>
<accession>A0ABD3D181</accession>
<keyword evidence="1" id="KW-0472">Membrane</keyword>
<reference evidence="3" key="1">
    <citation type="journal article" date="2024" name="IScience">
        <title>Strigolactones Initiate the Formation of Haustorium-like Structures in Castilleja.</title>
        <authorList>
            <person name="Buerger M."/>
            <person name="Peterson D."/>
            <person name="Chory J."/>
        </authorList>
    </citation>
    <scope>NUCLEOTIDE SEQUENCE [LARGE SCALE GENOMIC DNA]</scope>
</reference>
<dbReference type="Proteomes" id="UP001632038">
    <property type="component" value="Unassembled WGS sequence"/>
</dbReference>
<keyword evidence="3" id="KW-1185">Reference proteome</keyword>
<gene>
    <name evidence="2" type="ORF">CASFOL_020295</name>
</gene>
<feature type="transmembrane region" description="Helical" evidence="1">
    <location>
        <begin position="6"/>
        <end position="24"/>
    </location>
</feature>
<keyword evidence="1" id="KW-1133">Transmembrane helix</keyword>
<evidence type="ECO:0000256" key="1">
    <source>
        <dbReference type="SAM" id="Phobius"/>
    </source>
</evidence>
<protein>
    <submittedName>
        <fullName evidence="2">Uncharacterized protein</fullName>
    </submittedName>
</protein>
<comment type="caution">
    <text evidence="2">The sequence shown here is derived from an EMBL/GenBank/DDBJ whole genome shotgun (WGS) entry which is preliminary data.</text>
</comment>
<dbReference type="EMBL" id="JAVIJP010000027">
    <property type="protein sequence ID" value="KAL3635748.1"/>
    <property type="molecule type" value="Genomic_DNA"/>
</dbReference>
<organism evidence="2 3">
    <name type="scientific">Castilleja foliolosa</name>
    <dbReference type="NCBI Taxonomy" id="1961234"/>
    <lineage>
        <taxon>Eukaryota</taxon>
        <taxon>Viridiplantae</taxon>
        <taxon>Streptophyta</taxon>
        <taxon>Embryophyta</taxon>
        <taxon>Tracheophyta</taxon>
        <taxon>Spermatophyta</taxon>
        <taxon>Magnoliopsida</taxon>
        <taxon>eudicotyledons</taxon>
        <taxon>Gunneridae</taxon>
        <taxon>Pentapetalae</taxon>
        <taxon>asterids</taxon>
        <taxon>lamiids</taxon>
        <taxon>Lamiales</taxon>
        <taxon>Orobanchaceae</taxon>
        <taxon>Pedicularideae</taxon>
        <taxon>Castillejinae</taxon>
        <taxon>Castilleja</taxon>
    </lineage>
</organism>
<proteinExistence type="predicted"/>
<evidence type="ECO:0000313" key="3">
    <source>
        <dbReference type="Proteomes" id="UP001632038"/>
    </source>
</evidence>